<feature type="compositionally biased region" description="Basic and acidic residues" evidence="1">
    <location>
        <begin position="259"/>
        <end position="271"/>
    </location>
</feature>
<evidence type="ECO:0000313" key="3">
    <source>
        <dbReference type="Proteomes" id="UP000274578"/>
    </source>
</evidence>
<proteinExistence type="predicted"/>
<sequence length="291" mass="34300">MLKVCEYDAKYILLQQRNNVYMRQQKVLTLKTLNKSNVWDIQENDVYRMWNAAEKEADLKDNVRQYVDILRSAFDIEEVKIDRPEVISKYEARGFKVGFVKIDDSTKVKWAIKKRPILRVTDLTYENIHHISAAKLLEVLERNFGGGWESLSQSIQDIIEQGFDISTTTLPKDRLHKPGGMYERKVNDGYEVLEIEKGTWVEAIFAKEKPEMYRTKIKFEPSDEITEEDMPKSQEDEEDDVIVEDHYNDIEEDDDTFDEDKLTEESYRTTYDEDPESLDLQASEMSDDEEY</sequence>
<gene>
    <name evidence="2" type="ORF">NCTC13071_01721</name>
</gene>
<dbReference type="EMBL" id="LR134384">
    <property type="protein sequence ID" value="VEH15711.1"/>
    <property type="molecule type" value="Genomic_DNA"/>
</dbReference>
<organism evidence="2 3">
    <name type="scientific">Segatella oris</name>
    <dbReference type="NCBI Taxonomy" id="28135"/>
    <lineage>
        <taxon>Bacteria</taxon>
        <taxon>Pseudomonadati</taxon>
        <taxon>Bacteroidota</taxon>
        <taxon>Bacteroidia</taxon>
        <taxon>Bacteroidales</taxon>
        <taxon>Prevotellaceae</taxon>
        <taxon>Segatella</taxon>
    </lineage>
</organism>
<evidence type="ECO:0000313" key="2">
    <source>
        <dbReference type="EMBL" id="VEH15711.1"/>
    </source>
</evidence>
<name>A0A3S4X7P7_9BACT</name>
<dbReference type="AlphaFoldDB" id="A0A3S4X7P7"/>
<feature type="region of interest" description="Disordered" evidence="1">
    <location>
        <begin position="220"/>
        <end position="291"/>
    </location>
</feature>
<dbReference type="KEGG" id="poc:NCTC13071_01721"/>
<protein>
    <submittedName>
        <fullName evidence="2">Uncharacterized protein</fullName>
    </submittedName>
</protein>
<reference evidence="2 3" key="1">
    <citation type="submission" date="2018-12" db="EMBL/GenBank/DDBJ databases">
        <authorList>
            <consortium name="Pathogen Informatics"/>
        </authorList>
    </citation>
    <scope>NUCLEOTIDE SEQUENCE [LARGE SCALE GENOMIC DNA]</scope>
    <source>
        <strain evidence="2 3">NCTC13071</strain>
    </source>
</reference>
<evidence type="ECO:0000256" key="1">
    <source>
        <dbReference type="SAM" id="MobiDB-lite"/>
    </source>
</evidence>
<dbReference type="Proteomes" id="UP000274578">
    <property type="component" value="Chromosome 1"/>
</dbReference>
<accession>A0A3S4X7P7</accession>